<comment type="caution">
    <text evidence="2">The sequence shown here is derived from an EMBL/GenBank/DDBJ whole genome shotgun (WGS) entry which is preliminary data.</text>
</comment>
<sequence>MESVMTVRLNGDMKERAAAIMRREGYTPSSAVRRLFEYTVKHDGLPFEKSEKPDRDELRRRIEAFDQVHTKRPLTMSDEELREARLKDRYGASPVEAITPEELFARLREQGLDYEEVEW</sequence>
<dbReference type="Proteomes" id="UP000436429">
    <property type="component" value="Unassembled WGS sequence"/>
</dbReference>
<gene>
    <name evidence="2" type="ORF">C1875_08755</name>
    <name evidence="1" type="ORF">GO726_11865</name>
</gene>
<protein>
    <submittedName>
        <fullName evidence="2">Translation repressor RelB</fullName>
    </submittedName>
</protein>
<dbReference type="InterPro" id="IPR007337">
    <property type="entry name" value="RelB/DinJ"/>
</dbReference>
<dbReference type="EMBL" id="PPTU01000012">
    <property type="protein sequence ID" value="RDB69728.1"/>
    <property type="molecule type" value="Genomic_DNA"/>
</dbReference>
<dbReference type="RefSeq" id="WP_021410089.1">
    <property type="nucleotide sequence ID" value="NZ_AP025575.1"/>
</dbReference>
<organism evidence="2 3">
    <name type="scientific">Eggerthella lenta</name>
    <name type="common">Eubacterium lentum</name>
    <dbReference type="NCBI Taxonomy" id="84112"/>
    <lineage>
        <taxon>Bacteria</taxon>
        <taxon>Bacillati</taxon>
        <taxon>Actinomycetota</taxon>
        <taxon>Coriobacteriia</taxon>
        <taxon>Eggerthellales</taxon>
        <taxon>Eggerthellaceae</taxon>
        <taxon>Eggerthella</taxon>
    </lineage>
</organism>
<reference evidence="2 3" key="1">
    <citation type="journal article" date="2018" name="Elife">
        <title>Discovery and characterization of a prevalent human gut bacterial enzyme sufficient for the inactivation of a family of plant toxins.</title>
        <authorList>
            <person name="Koppel N."/>
            <person name="Bisanz J.E."/>
            <person name="Pandelia M.E."/>
            <person name="Turnbaugh P.J."/>
            <person name="Balskus E.P."/>
        </authorList>
    </citation>
    <scope>NUCLEOTIDE SEQUENCE [LARGE SCALE GENOMIC DNA]</scope>
    <source>
        <strain evidence="2 3">W1 BHI 6</strain>
    </source>
</reference>
<dbReference type="Proteomes" id="UP000253970">
    <property type="component" value="Unassembled WGS sequence"/>
</dbReference>
<evidence type="ECO:0000313" key="4">
    <source>
        <dbReference type="Proteomes" id="UP000436429"/>
    </source>
</evidence>
<name>A0A369ME22_EGGLN</name>
<dbReference type="Pfam" id="PF04221">
    <property type="entry name" value="RelB"/>
    <property type="match status" value="1"/>
</dbReference>
<dbReference type="GO" id="GO:0006355">
    <property type="term" value="P:regulation of DNA-templated transcription"/>
    <property type="evidence" value="ECO:0007669"/>
    <property type="project" value="InterPro"/>
</dbReference>
<dbReference type="Gene3D" id="1.10.1220.10">
    <property type="entry name" value="Met repressor-like"/>
    <property type="match status" value="1"/>
</dbReference>
<reference evidence="1 4" key="2">
    <citation type="submission" date="2019-11" db="EMBL/GenBank/DDBJ databases">
        <title>Whole genome shotgun sequencing (WGS) data from Adlercreutzia equolifaciens ResAG-91, Eggerthella lenta MRI-F36, MRI-F37, MRI-F40, ResAG-49, ResAG-88, ResAG-121, ResAG-145, and Gordonibacter sp. ResAG-5, ResAG-26, ResAG-43, ResAG-50, ResAG-59.</title>
        <authorList>
            <person name="Stoll D.A."/>
            <person name="Danylec N."/>
            <person name="Franz C.M.A.P."/>
            <person name="Huch M."/>
        </authorList>
    </citation>
    <scope>NUCLEOTIDE SEQUENCE [LARGE SCALE GENOMIC DNA]</scope>
    <source>
        <strain evidence="1 4">ResAG-88</strain>
    </source>
</reference>
<dbReference type="EMBL" id="WPOM01000027">
    <property type="protein sequence ID" value="MVN33849.1"/>
    <property type="molecule type" value="Genomic_DNA"/>
</dbReference>
<accession>A0A369ME22</accession>
<evidence type="ECO:0000313" key="3">
    <source>
        <dbReference type="Proteomes" id="UP000253970"/>
    </source>
</evidence>
<dbReference type="InterPro" id="IPR013321">
    <property type="entry name" value="Arc_rbn_hlx_hlx"/>
</dbReference>
<dbReference type="AlphaFoldDB" id="A0A369ME22"/>
<proteinExistence type="predicted"/>
<evidence type="ECO:0000313" key="1">
    <source>
        <dbReference type="EMBL" id="MVN33849.1"/>
    </source>
</evidence>
<evidence type="ECO:0000313" key="2">
    <source>
        <dbReference type="EMBL" id="RDB69728.1"/>
    </source>
</evidence>